<dbReference type="AlphaFoldDB" id="K3Z1J8"/>
<dbReference type="HOGENOM" id="CLU_3411191_0_0_1"/>
<dbReference type="InParanoid" id="K3Z1J8"/>
<evidence type="ECO:0000313" key="1">
    <source>
        <dbReference type="EnsemblPlants" id="KQL31355"/>
    </source>
</evidence>
<protein>
    <submittedName>
        <fullName evidence="1">Uncharacterized protein</fullName>
    </submittedName>
</protein>
<dbReference type="Gramene" id="KQL31355">
    <property type="protein sequence ID" value="KQL31355"/>
    <property type="gene ID" value="SETIT_020416mg"/>
</dbReference>
<dbReference type="EMBL" id="AGNK02000536">
    <property type="status" value="NOT_ANNOTATED_CDS"/>
    <property type="molecule type" value="Genomic_DNA"/>
</dbReference>
<proteinExistence type="predicted"/>
<sequence length="29" mass="3478">MTRCFVLDKYNNQRCTALQINLLPPRKIK</sequence>
<accession>K3Z1J8</accession>
<evidence type="ECO:0000313" key="2">
    <source>
        <dbReference type="Proteomes" id="UP000004995"/>
    </source>
</evidence>
<reference evidence="1" key="2">
    <citation type="submission" date="2018-08" db="UniProtKB">
        <authorList>
            <consortium name="EnsemblPlants"/>
        </authorList>
    </citation>
    <scope>IDENTIFICATION</scope>
    <source>
        <strain evidence="1">Yugu1</strain>
    </source>
</reference>
<organism evidence="1 2">
    <name type="scientific">Setaria italica</name>
    <name type="common">Foxtail millet</name>
    <name type="synonym">Panicum italicum</name>
    <dbReference type="NCBI Taxonomy" id="4555"/>
    <lineage>
        <taxon>Eukaryota</taxon>
        <taxon>Viridiplantae</taxon>
        <taxon>Streptophyta</taxon>
        <taxon>Embryophyta</taxon>
        <taxon>Tracheophyta</taxon>
        <taxon>Spermatophyta</taxon>
        <taxon>Magnoliopsida</taxon>
        <taxon>Liliopsida</taxon>
        <taxon>Poales</taxon>
        <taxon>Poaceae</taxon>
        <taxon>PACMAD clade</taxon>
        <taxon>Panicoideae</taxon>
        <taxon>Panicodae</taxon>
        <taxon>Paniceae</taxon>
        <taxon>Cenchrinae</taxon>
        <taxon>Setaria</taxon>
    </lineage>
</organism>
<keyword evidence="2" id="KW-1185">Reference proteome</keyword>
<dbReference type="EnsemblPlants" id="KQL31355">
    <property type="protein sequence ID" value="KQL31355"/>
    <property type="gene ID" value="SETIT_020416mg"/>
</dbReference>
<name>K3Z1J8_SETIT</name>
<dbReference type="Proteomes" id="UP000004995">
    <property type="component" value="Unassembled WGS sequence"/>
</dbReference>
<reference evidence="2" key="1">
    <citation type="journal article" date="2012" name="Nat. Biotechnol.">
        <title>Reference genome sequence of the model plant Setaria.</title>
        <authorList>
            <person name="Bennetzen J.L."/>
            <person name="Schmutz J."/>
            <person name="Wang H."/>
            <person name="Percifield R."/>
            <person name="Hawkins J."/>
            <person name="Pontaroli A.C."/>
            <person name="Estep M."/>
            <person name="Feng L."/>
            <person name="Vaughn J.N."/>
            <person name="Grimwood J."/>
            <person name="Jenkins J."/>
            <person name="Barry K."/>
            <person name="Lindquist E."/>
            <person name="Hellsten U."/>
            <person name="Deshpande S."/>
            <person name="Wang X."/>
            <person name="Wu X."/>
            <person name="Mitros T."/>
            <person name="Triplett J."/>
            <person name="Yang X."/>
            <person name="Ye C.Y."/>
            <person name="Mauro-Herrera M."/>
            <person name="Wang L."/>
            <person name="Li P."/>
            <person name="Sharma M."/>
            <person name="Sharma R."/>
            <person name="Ronald P.C."/>
            <person name="Panaud O."/>
            <person name="Kellogg E.A."/>
            <person name="Brutnell T.P."/>
            <person name="Doust A.N."/>
            <person name="Tuskan G.A."/>
            <person name="Rokhsar D."/>
            <person name="Devos K.M."/>
        </authorList>
    </citation>
    <scope>NUCLEOTIDE SEQUENCE [LARGE SCALE GENOMIC DNA]</scope>
    <source>
        <strain evidence="2">cv. Yugu1</strain>
    </source>
</reference>